<organism evidence="4 5">
    <name type="scientific">Granulicella sibirica</name>
    <dbReference type="NCBI Taxonomy" id="2479048"/>
    <lineage>
        <taxon>Bacteria</taxon>
        <taxon>Pseudomonadati</taxon>
        <taxon>Acidobacteriota</taxon>
        <taxon>Terriglobia</taxon>
        <taxon>Terriglobales</taxon>
        <taxon>Acidobacteriaceae</taxon>
        <taxon>Granulicella</taxon>
    </lineage>
</organism>
<dbReference type="AlphaFoldDB" id="A0A4Q0T6X3"/>
<dbReference type="Pfam" id="PF25778">
    <property type="entry name" value="DUF7948"/>
    <property type="match status" value="1"/>
</dbReference>
<dbReference type="EMBL" id="RDSM01000001">
    <property type="protein sequence ID" value="RXH58420.1"/>
    <property type="molecule type" value="Genomic_DNA"/>
</dbReference>
<evidence type="ECO:0000256" key="2">
    <source>
        <dbReference type="SAM" id="SignalP"/>
    </source>
</evidence>
<feature type="region of interest" description="Disordered" evidence="1">
    <location>
        <begin position="79"/>
        <end position="99"/>
    </location>
</feature>
<dbReference type="SUPFAM" id="SSF63829">
    <property type="entry name" value="Calcium-dependent phosphotriesterase"/>
    <property type="match status" value="1"/>
</dbReference>
<evidence type="ECO:0000313" key="4">
    <source>
        <dbReference type="EMBL" id="RXH58420.1"/>
    </source>
</evidence>
<proteinExistence type="predicted"/>
<gene>
    <name evidence="4" type="ORF">GRAN_1730</name>
</gene>
<dbReference type="PANTHER" id="PTHR35580">
    <property type="entry name" value="CELL SURFACE GLYCOPROTEIN (S-LAYER PROTEIN)-LIKE PROTEIN"/>
    <property type="match status" value="1"/>
</dbReference>
<evidence type="ECO:0000259" key="3">
    <source>
        <dbReference type="Pfam" id="PF25778"/>
    </source>
</evidence>
<accession>A0A4Q0T6X3</accession>
<feature type="signal peptide" evidence="2">
    <location>
        <begin position="1"/>
        <end position="23"/>
    </location>
</feature>
<dbReference type="SUPFAM" id="SSF101898">
    <property type="entry name" value="NHL repeat"/>
    <property type="match status" value="1"/>
</dbReference>
<keyword evidence="5" id="KW-1185">Reference proteome</keyword>
<evidence type="ECO:0000256" key="1">
    <source>
        <dbReference type="SAM" id="MobiDB-lite"/>
    </source>
</evidence>
<reference evidence="4 5" key="1">
    <citation type="submission" date="2018-11" db="EMBL/GenBank/DDBJ databases">
        <authorList>
            <person name="Mardanov A.V."/>
            <person name="Ravin N.V."/>
            <person name="Dedysh S.N."/>
        </authorList>
    </citation>
    <scope>NUCLEOTIDE SEQUENCE [LARGE SCALE GENOMIC DNA]</scope>
    <source>
        <strain evidence="4 5">AF10</strain>
    </source>
</reference>
<dbReference type="InterPro" id="IPR052918">
    <property type="entry name" value="Motility_Chemotaxis_Reg"/>
</dbReference>
<name>A0A4Q0T6X3_9BACT</name>
<reference evidence="5" key="2">
    <citation type="submission" date="2019-02" db="EMBL/GenBank/DDBJ databases">
        <title>Granulicella sibirica sp. nov., a psychrotolerant acidobacterium isolated from an organic soil layer in forested tundra, West Siberia.</title>
        <authorList>
            <person name="Oshkin I.Y."/>
            <person name="Kulichevskaya I.S."/>
            <person name="Rijpstra W.I.C."/>
            <person name="Sinninghe Damste J.S."/>
            <person name="Rakitin A.L."/>
            <person name="Ravin N.V."/>
            <person name="Dedysh S.N."/>
        </authorList>
    </citation>
    <scope>NUCLEOTIDE SEQUENCE [LARGE SCALE GENOMIC DNA]</scope>
    <source>
        <strain evidence="5">AF10</strain>
    </source>
</reference>
<dbReference type="PANTHER" id="PTHR35580:SF1">
    <property type="entry name" value="PHYTASE-LIKE DOMAIN-CONTAINING PROTEIN"/>
    <property type="match status" value="1"/>
</dbReference>
<feature type="domain" description="DUF7948" evidence="3">
    <location>
        <begin position="46"/>
        <end position="265"/>
    </location>
</feature>
<dbReference type="InterPro" id="IPR057708">
    <property type="entry name" value="DUF7948"/>
</dbReference>
<evidence type="ECO:0000313" key="5">
    <source>
        <dbReference type="Proteomes" id="UP000289437"/>
    </source>
</evidence>
<keyword evidence="2" id="KW-0732">Signal</keyword>
<dbReference type="InterPro" id="IPR011042">
    <property type="entry name" value="6-blade_b-propeller_TolB-like"/>
</dbReference>
<protein>
    <submittedName>
        <fullName evidence="4">Cell surface protein</fullName>
    </submittedName>
</protein>
<comment type="caution">
    <text evidence="4">The sequence shown here is derived from an EMBL/GenBank/DDBJ whole genome shotgun (WGS) entry which is preliminary data.</text>
</comment>
<dbReference type="RefSeq" id="WP_128912419.1">
    <property type="nucleotide sequence ID" value="NZ_RDSM01000001.1"/>
</dbReference>
<dbReference type="Gene3D" id="2.120.10.30">
    <property type="entry name" value="TolB, C-terminal domain"/>
    <property type="match status" value="1"/>
</dbReference>
<dbReference type="OrthoDB" id="127173at2"/>
<feature type="chain" id="PRO_5020298129" evidence="2">
    <location>
        <begin position="24"/>
        <end position="880"/>
    </location>
</feature>
<sequence length="880" mass="91188">MTKRFLVLVCASLLSVDSSTARAVDRSPAAPSVSAVKGFGDIPLSFAANQGQADPDVSFLTSGSGYSVLLTGDGALMKLGHPANPKSSSSPRTQKPEEETTIRMQLLGSRPAEKVSGLDELPGKVNYLMGNDRANWHTGIPTFARVKYAGVYPGVDMVYYGNQKQLEFDFVLQPGSDPGKLGLRFSGDALGKGKRLNINAKGDLVISGSDEHVILKKPLLYQTGREKDLALRHPVEGGFVLSGDGDIRFQIGDYDRSKPLIIDPTLTYSTLIGSYAEGMLFAVDPAGNSYIAGGTYGPGLPITPGVVKPTCNYACPFVAKLNASGTAVVYVTYFGSPTAFGSDYFEGVAGDASGNVYLSGFTQSADFPTTPGAYQTTFSAPGVVFLSKLNATGSALIFSTLFGHGGNASPGPIALDSTGDIYLAGGTTTSSDFPATPGVFQPGPIKAPYDEGLGIGYVAKFNPSASALIYASEYGAGTTVIQAVALDSVGDLYLTGTTDEYEGVFPITPGAYSDQGTTFVAKVNPTATRLVYSTRIPGTEQAYAMAIDPAGNAYITGVAPYSDLPATPGAYQTNCGYIGYCDDAFVIKLNASGTGLVYATYLGGTGPQDPYSGEPVFGTGGNGIAADAQGNAYVAGSTSYSGFKTTPVSFQRVFGGAYDGFLVELNPAGSGLLYSTFLGGSSFDYADGITLDPSGNAYVWGQTESSADFPTTPGAYLRTPTKPKDFIGFVSKFNFSVPFCSLAASALIIAPANAFEDGYTLEAKFSLGGADKIDLLTEQVKIGVGPYSVTIPPGSFKLTPQGYTYQGSINGVTTTFVLRPAGPGDAPALAAPPSRCTSPVYFLAAGGIGTQPGSVTNPVPISISIGSDSGNVKLTATIER</sequence>
<dbReference type="Proteomes" id="UP000289437">
    <property type="component" value="Unassembled WGS sequence"/>
</dbReference>